<reference evidence="2 3" key="1">
    <citation type="submission" date="2021-05" db="EMBL/GenBank/DDBJ databases">
        <title>Novel Bacillus species.</title>
        <authorList>
            <person name="Liu G."/>
        </authorList>
    </citation>
    <scope>NUCLEOTIDE SEQUENCE [LARGE SCALE GENOMIC DNA]</scope>
    <source>
        <strain evidence="2 3">FJAT-49682</strain>
    </source>
</reference>
<dbReference type="AlphaFoldDB" id="A0A942UK98"/>
<protein>
    <submittedName>
        <fullName evidence="2">Uma2 family endonuclease</fullName>
    </submittedName>
</protein>
<comment type="caution">
    <text evidence="2">The sequence shown here is derived from an EMBL/GenBank/DDBJ whole genome shotgun (WGS) entry which is preliminary data.</text>
</comment>
<dbReference type="GO" id="GO:0004519">
    <property type="term" value="F:endonuclease activity"/>
    <property type="evidence" value="ECO:0007669"/>
    <property type="project" value="UniProtKB-KW"/>
</dbReference>
<dbReference type="InterPro" id="IPR008538">
    <property type="entry name" value="Uma2"/>
</dbReference>
<sequence>MTMPHDFTDKKITYQDYLHWNQDIICEAIDGVIYNMTPAPTPRHQEIIVNLIFEFKTYLKDKKCKVYTAPIDVCLFAKKETPHDKISNWVQPDFLVVCDKNKIDEKRIIGPPEFIIEILSPSTARADRLLKYNKYEQAGVKEYWIVDPLNETIEIFLLENGSFLRSDVLTKEDTAKVRIFDDYEIQLKNIFAGDEY</sequence>
<evidence type="ECO:0000259" key="1">
    <source>
        <dbReference type="Pfam" id="PF05685"/>
    </source>
</evidence>
<dbReference type="Pfam" id="PF05685">
    <property type="entry name" value="Uma2"/>
    <property type="match status" value="1"/>
</dbReference>
<keyword evidence="2" id="KW-0540">Nuclease</keyword>
<dbReference type="CDD" id="cd06260">
    <property type="entry name" value="DUF820-like"/>
    <property type="match status" value="1"/>
</dbReference>
<keyword evidence="2" id="KW-0378">Hydrolase</keyword>
<accession>A0A942UK98</accession>
<dbReference type="InterPro" id="IPR011335">
    <property type="entry name" value="Restrct_endonuc-II-like"/>
</dbReference>
<dbReference type="PANTHER" id="PTHR36558:SF1">
    <property type="entry name" value="RESTRICTION ENDONUCLEASE DOMAIN-CONTAINING PROTEIN-RELATED"/>
    <property type="match status" value="1"/>
</dbReference>
<dbReference type="EMBL" id="JAGYPN010000001">
    <property type="protein sequence ID" value="MBS4221257.1"/>
    <property type="molecule type" value="Genomic_DNA"/>
</dbReference>
<evidence type="ECO:0000313" key="3">
    <source>
        <dbReference type="Proteomes" id="UP000676456"/>
    </source>
</evidence>
<evidence type="ECO:0000313" key="2">
    <source>
        <dbReference type="EMBL" id="MBS4221257.1"/>
    </source>
</evidence>
<keyword evidence="2" id="KW-0255">Endonuclease</keyword>
<keyword evidence="3" id="KW-1185">Reference proteome</keyword>
<dbReference type="Proteomes" id="UP000676456">
    <property type="component" value="Unassembled WGS sequence"/>
</dbReference>
<organism evidence="2 3">
    <name type="scientific">Lederbergia citrea</name>
    <dbReference type="NCBI Taxonomy" id="2833581"/>
    <lineage>
        <taxon>Bacteria</taxon>
        <taxon>Bacillati</taxon>
        <taxon>Bacillota</taxon>
        <taxon>Bacilli</taxon>
        <taxon>Bacillales</taxon>
        <taxon>Bacillaceae</taxon>
        <taxon>Lederbergia</taxon>
    </lineage>
</organism>
<dbReference type="InterPro" id="IPR012296">
    <property type="entry name" value="Nuclease_put_TT1808"/>
</dbReference>
<dbReference type="Gene3D" id="3.90.1570.10">
    <property type="entry name" value="tt1808, chain A"/>
    <property type="match status" value="1"/>
</dbReference>
<dbReference type="PANTHER" id="PTHR36558">
    <property type="entry name" value="GLR1098 PROTEIN"/>
    <property type="match status" value="1"/>
</dbReference>
<name>A0A942UK98_9BACI</name>
<proteinExistence type="predicted"/>
<dbReference type="SUPFAM" id="SSF52980">
    <property type="entry name" value="Restriction endonuclease-like"/>
    <property type="match status" value="1"/>
</dbReference>
<gene>
    <name evidence="2" type="ORF">KHA91_00625</name>
</gene>
<feature type="domain" description="Putative restriction endonuclease" evidence="1">
    <location>
        <begin position="15"/>
        <end position="184"/>
    </location>
</feature>